<dbReference type="PROSITE" id="PS51007">
    <property type="entry name" value="CYTC"/>
    <property type="match status" value="1"/>
</dbReference>
<evidence type="ECO:0000313" key="2">
    <source>
        <dbReference type="Proteomes" id="UP000245216"/>
    </source>
</evidence>
<dbReference type="Proteomes" id="UP000245216">
    <property type="component" value="Unassembled WGS sequence"/>
</dbReference>
<dbReference type="OrthoDB" id="8689082at2"/>
<sequence>MRGLHLPSKLSGWQALVKIWPAVLLSLLWPQQATADEAVVSLERQASLQTLLHQECGSCHGLLLKGGLGPALTADALRGQSAEQIALTIMHGRPGTAMPAWNRFLQPAESLWLADFLLHESDAAP</sequence>
<dbReference type="InterPro" id="IPR036909">
    <property type="entry name" value="Cyt_c-like_dom_sf"/>
</dbReference>
<dbReference type="InterPro" id="IPR009056">
    <property type="entry name" value="Cyt_c-like_dom"/>
</dbReference>
<dbReference type="GO" id="GO:0009055">
    <property type="term" value="F:electron transfer activity"/>
    <property type="evidence" value="ECO:0007669"/>
    <property type="project" value="InterPro"/>
</dbReference>
<dbReference type="EMBL" id="QEXO01000001">
    <property type="protein sequence ID" value="PWE15819.1"/>
    <property type="molecule type" value="Genomic_DNA"/>
</dbReference>
<dbReference type="GO" id="GO:0020037">
    <property type="term" value="F:heme binding"/>
    <property type="evidence" value="ECO:0007669"/>
    <property type="project" value="InterPro"/>
</dbReference>
<accession>A0A2U2BP80</accession>
<protein>
    <submittedName>
        <fullName evidence="1">Cytochrome c class I NirC</fullName>
    </submittedName>
</protein>
<dbReference type="Gene3D" id="1.10.760.10">
    <property type="entry name" value="Cytochrome c-like domain"/>
    <property type="match status" value="1"/>
</dbReference>
<proteinExistence type="predicted"/>
<name>A0A2U2BP80_ALCFA</name>
<reference evidence="1 2" key="1">
    <citation type="submission" date="2018-05" db="EMBL/GenBank/DDBJ databases">
        <title>Genome Sequence of an Efficient Indole-Degrading Bacterium, Alcaligenes sp.YBY.</title>
        <authorList>
            <person name="Yang B."/>
        </authorList>
    </citation>
    <scope>NUCLEOTIDE SEQUENCE [LARGE SCALE GENOMIC DNA]</scope>
    <source>
        <strain evidence="1 2">YBY</strain>
    </source>
</reference>
<reference evidence="1 2" key="2">
    <citation type="submission" date="2018-05" db="EMBL/GenBank/DDBJ databases">
        <authorList>
            <person name="Lanie J.A."/>
            <person name="Ng W.-L."/>
            <person name="Kazmierczak K.M."/>
            <person name="Andrzejewski T.M."/>
            <person name="Davidsen T.M."/>
            <person name="Wayne K.J."/>
            <person name="Tettelin H."/>
            <person name="Glass J.I."/>
            <person name="Rusch D."/>
            <person name="Podicherti R."/>
            <person name="Tsui H.-C.T."/>
            <person name="Winkler M.E."/>
        </authorList>
    </citation>
    <scope>NUCLEOTIDE SEQUENCE [LARGE SCALE GENOMIC DNA]</scope>
    <source>
        <strain evidence="1 2">YBY</strain>
    </source>
</reference>
<dbReference type="AlphaFoldDB" id="A0A2U2BP80"/>
<comment type="caution">
    <text evidence="1">The sequence shown here is derived from an EMBL/GenBank/DDBJ whole genome shotgun (WGS) entry which is preliminary data.</text>
</comment>
<dbReference type="Pfam" id="PF13442">
    <property type="entry name" value="Cytochrome_CBB3"/>
    <property type="match status" value="1"/>
</dbReference>
<gene>
    <name evidence="1" type="ORF">DF183_03570</name>
</gene>
<organism evidence="1 2">
    <name type="scientific">Alcaligenes faecalis</name>
    <dbReference type="NCBI Taxonomy" id="511"/>
    <lineage>
        <taxon>Bacteria</taxon>
        <taxon>Pseudomonadati</taxon>
        <taxon>Pseudomonadota</taxon>
        <taxon>Betaproteobacteria</taxon>
        <taxon>Burkholderiales</taxon>
        <taxon>Alcaligenaceae</taxon>
        <taxon>Alcaligenes</taxon>
    </lineage>
</organism>
<evidence type="ECO:0000313" key="1">
    <source>
        <dbReference type="EMBL" id="PWE15819.1"/>
    </source>
</evidence>
<dbReference type="STRING" id="511.UZ73_01530"/>
<dbReference type="SUPFAM" id="SSF46626">
    <property type="entry name" value="Cytochrome c"/>
    <property type="match status" value="1"/>
</dbReference>